<protein>
    <submittedName>
        <fullName evidence="1">Uncharacterized protein</fullName>
    </submittedName>
</protein>
<dbReference type="OrthoDB" id="162302at2"/>
<comment type="caution">
    <text evidence="1">The sequence shown here is derived from an EMBL/GenBank/DDBJ whole genome shotgun (WGS) entry which is preliminary data.</text>
</comment>
<dbReference type="AlphaFoldDB" id="A0A402BHA4"/>
<accession>A0A402BHA4</accession>
<keyword evidence="2" id="KW-1185">Reference proteome</keyword>
<sequence length="123" mass="14307">MEALQKCGITIKQYGKFHVREVRTGANQLPAGILQISLEHNAEEEMFIGYVPINNSSLPLIQQRIRFWIMEQQSQLNQVEQWISDTFDPRTLEKLQELNTILEIRHKEVQQALSEIDLAYQVG</sequence>
<organism evidence="1 2">
    <name type="scientific">Dictyobacter alpinus</name>
    <dbReference type="NCBI Taxonomy" id="2014873"/>
    <lineage>
        <taxon>Bacteria</taxon>
        <taxon>Bacillati</taxon>
        <taxon>Chloroflexota</taxon>
        <taxon>Ktedonobacteria</taxon>
        <taxon>Ktedonobacterales</taxon>
        <taxon>Dictyobacteraceae</taxon>
        <taxon>Dictyobacter</taxon>
    </lineage>
</organism>
<dbReference type="RefSeq" id="WP_126630688.1">
    <property type="nucleotide sequence ID" value="NZ_BIFT01000002.1"/>
</dbReference>
<dbReference type="EMBL" id="BIFT01000002">
    <property type="protein sequence ID" value="GCE30622.1"/>
    <property type="molecule type" value="Genomic_DNA"/>
</dbReference>
<dbReference type="Proteomes" id="UP000287171">
    <property type="component" value="Unassembled WGS sequence"/>
</dbReference>
<name>A0A402BHA4_9CHLR</name>
<gene>
    <name evidence="1" type="ORF">KDA_61060</name>
</gene>
<proteinExistence type="predicted"/>
<evidence type="ECO:0000313" key="2">
    <source>
        <dbReference type="Proteomes" id="UP000287171"/>
    </source>
</evidence>
<reference evidence="2" key="1">
    <citation type="submission" date="2018-12" db="EMBL/GenBank/DDBJ databases">
        <title>Tengunoibacter tsumagoiensis gen. nov., sp. nov., Dictyobacter kobayashii sp. nov., D. alpinus sp. nov., and D. joshuensis sp. nov. and description of Dictyobacteraceae fam. nov. within the order Ktedonobacterales isolated from Tengu-no-mugimeshi.</title>
        <authorList>
            <person name="Wang C.M."/>
            <person name="Zheng Y."/>
            <person name="Sakai Y."/>
            <person name="Toyoda A."/>
            <person name="Minakuchi Y."/>
            <person name="Abe K."/>
            <person name="Yokota A."/>
            <person name="Yabe S."/>
        </authorList>
    </citation>
    <scope>NUCLEOTIDE SEQUENCE [LARGE SCALE GENOMIC DNA]</scope>
    <source>
        <strain evidence="2">Uno16</strain>
    </source>
</reference>
<evidence type="ECO:0000313" key="1">
    <source>
        <dbReference type="EMBL" id="GCE30622.1"/>
    </source>
</evidence>